<gene>
    <name evidence="1" type="ORF">CWI37_0296p0030</name>
</gene>
<protein>
    <submittedName>
        <fullName evidence="1">Uncharacterized protein</fullName>
    </submittedName>
</protein>
<comment type="caution">
    <text evidence="1">The sequence shown here is derived from an EMBL/GenBank/DDBJ whole genome shotgun (WGS) entry which is preliminary data.</text>
</comment>
<evidence type="ECO:0000313" key="1">
    <source>
        <dbReference type="EMBL" id="TBU03426.1"/>
    </source>
</evidence>
<dbReference type="AlphaFoldDB" id="A0A4Q9L7W5"/>
<dbReference type="Proteomes" id="UP000292362">
    <property type="component" value="Unassembled WGS sequence"/>
</dbReference>
<accession>A0A4Q9L7W5</accession>
<dbReference type="EMBL" id="PITJ01000296">
    <property type="protein sequence ID" value="TBU03426.1"/>
    <property type="molecule type" value="Genomic_DNA"/>
</dbReference>
<evidence type="ECO:0000313" key="2">
    <source>
        <dbReference type="Proteomes" id="UP000292362"/>
    </source>
</evidence>
<sequence length="767" mass="88344">MKHEFIKIIYQFKINKYLVEKISMEFLGMKSYRMWFFIIMCYCGKRVNQDSSYEPYEIQVDGITRDTHSTPGLLQSESNSSYELLEDETFPELEEEPYYDIDRFEKQTVTSSPSAAINTEEINRTYVRNGLPIIFEDKEDEEDEEASQVFDLASIPKDFRGLRLNEYFETFGADFRLEQSRMSSSDFLDSLKATKPDSLDSDGSLTPDFLDRLEKIDSTSGSNTNKLEYPLSGHRINRTNWVYPDTCSEDELTTFEAAYYVRYEVDHAASATPLAYEVAQDEMKGVLNNHKSEVSGGRNSISTQFREAAKILSIEDEKSNMIGMPADLDGRNSTTLESTNNVTNEIIDNREEESGSGGKKVKERVKKFEEIHKTGVKPSCKTEKCIYENEELHYLSDQKEKGIDTTDTFKIEYNENYSIAEAVSGMKTSRNNSISSCSTDPLADLDELTFKVPDYVSDNSMDISIIKQLLDESIKIIQTFKNIKSLIQNFSMALMTKLIHSDKDILEIISEFMKEINSIYKCEEFIGNTTQYEETLNLVERLAELRKFNEMTNDTLGLSQSENKELSFPSSESKISLLFEPQNVGSQNLDVISLKKGLENTLSEILNLKKKIDQYFSTQQTAPKDEKQNSLLDYHNSSNISEETSNLGLNVTNCNNTRSKNISSNDLSRNIMKNKKNIIKSHMDNHRTTILNPEHDCNRKNDSNEYLRRTEEDLSVEKSNKNHLNMKKIHEKMMMEKELIRLCKPFKSKDLFFSSKKYQRKLAKKKI</sequence>
<name>A0A4Q9L7W5_9MICR</name>
<proteinExistence type="predicted"/>
<reference evidence="1 2" key="1">
    <citation type="submission" date="2017-12" db="EMBL/GenBank/DDBJ databases">
        <authorList>
            <person name="Pombert J.-F."/>
            <person name="Haag K.L."/>
            <person name="Ebert D."/>
        </authorList>
    </citation>
    <scope>NUCLEOTIDE SEQUENCE [LARGE SCALE GENOMIC DNA]</scope>
    <source>
        <strain evidence="1">FI-OER-3-3</strain>
    </source>
</reference>
<organism evidence="1 2">
    <name type="scientific">Hamiltosporidium tvaerminnensis</name>
    <dbReference type="NCBI Taxonomy" id="1176355"/>
    <lineage>
        <taxon>Eukaryota</taxon>
        <taxon>Fungi</taxon>
        <taxon>Fungi incertae sedis</taxon>
        <taxon>Microsporidia</taxon>
        <taxon>Dubosqiidae</taxon>
        <taxon>Hamiltosporidium</taxon>
    </lineage>
</organism>
<dbReference type="VEuPathDB" id="MicrosporidiaDB:CWI37_0296p0030"/>